<reference evidence="9" key="1">
    <citation type="submission" date="2021-03" db="EMBL/GenBank/DDBJ databases">
        <title>Chromosome level genome of the anhydrobiotic midge Polypedilum vanderplanki.</title>
        <authorList>
            <person name="Yoshida Y."/>
            <person name="Kikawada T."/>
            <person name="Gusev O."/>
        </authorList>
    </citation>
    <scope>NUCLEOTIDE SEQUENCE</scope>
    <source>
        <strain evidence="9">NIAS01</strain>
        <tissue evidence="9">Whole body or cell culture</tissue>
    </source>
</reference>
<comment type="subcellular location">
    <subcellularLocation>
        <location evidence="1 8">Cell membrane</location>
        <topology evidence="1 8">Multi-pass membrane protein</topology>
    </subcellularLocation>
</comment>
<dbReference type="InterPro" id="IPR013604">
    <property type="entry name" value="7TM_chemorcpt"/>
</dbReference>
<feature type="transmembrane region" description="Helical" evidence="8">
    <location>
        <begin position="234"/>
        <end position="251"/>
    </location>
</feature>
<evidence type="ECO:0000256" key="6">
    <source>
        <dbReference type="ARBA" id="ARBA00023170"/>
    </source>
</evidence>
<evidence type="ECO:0000256" key="2">
    <source>
        <dbReference type="ARBA" id="ARBA00022475"/>
    </source>
</evidence>
<dbReference type="OrthoDB" id="6625921at2759"/>
<keyword evidence="5 8" id="KW-0472">Membrane</keyword>
<comment type="caution">
    <text evidence="9">The sequence shown here is derived from an EMBL/GenBank/DDBJ whole genome shotgun (WGS) entry which is preliminary data.</text>
</comment>
<dbReference type="AlphaFoldDB" id="A0A9J6CRN9"/>
<evidence type="ECO:0000313" key="9">
    <source>
        <dbReference type="EMBL" id="KAG5684235.1"/>
    </source>
</evidence>
<dbReference type="PANTHER" id="PTHR21143">
    <property type="entry name" value="INVERTEBRATE GUSTATORY RECEPTOR"/>
    <property type="match status" value="1"/>
</dbReference>
<evidence type="ECO:0000256" key="3">
    <source>
        <dbReference type="ARBA" id="ARBA00022692"/>
    </source>
</evidence>
<dbReference type="GO" id="GO:0030425">
    <property type="term" value="C:dendrite"/>
    <property type="evidence" value="ECO:0007669"/>
    <property type="project" value="TreeGrafter"/>
</dbReference>
<feature type="transmembrane region" description="Helical" evidence="8">
    <location>
        <begin position="416"/>
        <end position="434"/>
    </location>
</feature>
<dbReference type="PANTHER" id="PTHR21143:SF129">
    <property type="entry name" value="GUSTATORY RECEPTOR"/>
    <property type="match status" value="1"/>
</dbReference>
<comment type="caution">
    <text evidence="8">Lacks conserved residue(s) required for the propagation of feature annotation.</text>
</comment>
<keyword evidence="7 8" id="KW-0807">Transducer</keyword>
<evidence type="ECO:0000256" key="4">
    <source>
        <dbReference type="ARBA" id="ARBA00022989"/>
    </source>
</evidence>
<evidence type="ECO:0000256" key="8">
    <source>
        <dbReference type="RuleBase" id="RU363108"/>
    </source>
</evidence>
<evidence type="ECO:0000256" key="1">
    <source>
        <dbReference type="ARBA" id="ARBA00004651"/>
    </source>
</evidence>
<feature type="transmembrane region" description="Helical" evidence="8">
    <location>
        <begin position="144"/>
        <end position="168"/>
    </location>
</feature>
<feature type="transmembrane region" description="Helical" evidence="8">
    <location>
        <begin position="202"/>
        <end position="222"/>
    </location>
</feature>
<evidence type="ECO:0000256" key="7">
    <source>
        <dbReference type="ARBA" id="ARBA00023224"/>
    </source>
</evidence>
<sequence length="447" mass="51190">MNVIKDIDFDEALDQLGRDFGLNKRKKLKNISNYSLSEKTLAEHANLAKRENERKERDALRSGHGPTAEIHDQFYRDHKYLLFLFQLLAVMPVERSSPGKVTFSWRSKASIYAFCFYSLLTVVIVIVGIERIQFFQRTNKFDDYIYGILFVIFLIPHFWIPFVGWGVANDVAEYKTNWGTFQVRYYRVTGENLEFPKLKMQIVLISIGCLLCAIAFIMSLSILLEGFPLWQTSAYYHVMTMLNMNSALWYINSRGIKIASESLSRCFRNDVEVECNASMVSKYRFLWLNLSELLQALGNAYARTYSTYCLFMLFNITIALYGTLSSIIDHGFQFSFKEIGLIVDAIYCSTLLFIFCDCSHTSTLQVAQGVQDTLLSINTLAVDTPTQKEIDIFIQAIAMNPAIVSLKGYAEVNRELLTSSIGTITIYLIVLIQFKVSLLQQQSLTTH</sequence>
<keyword evidence="10" id="KW-1185">Reference proteome</keyword>
<gene>
    <name evidence="9" type="ORF">PVAND_013473</name>
</gene>
<comment type="similarity">
    <text evidence="8">Belongs to the insect chemoreceptor superfamily. Gustatory receptor (GR) family.</text>
</comment>
<keyword evidence="6 8" id="KW-0675">Receptor</keyword>
<dbReference type="GO" id="GO:0007165">
    <property type="term" value="P:signal transduction"/>
    <property type="evidence" value="ECO:0007669"/>
    <property type="project" value="UniProtKB-KW"/>
</dbReference>
<dbReference type="GO" id="GO:0030424">
    <property type="term" value="C:axon"/>
    <property type="evidence" value="ECO:0007669"/>
    <property type="project" value="TreeGrafter"/>
</dbReference>
<proteinExistence type="inferred from homology"/>
<accession>A0A9J6CRN9</accession>
<keyword evidence="4 8" id="KW-1133">Transmembrane helix</keyword>
<evidence type="ECO:0000256" key="5">
    <source>
        <dbReference type="ARBA" id="ARBA00023136"/>
    </source>
</evidence>
<dbReference type="GO" id="GO:0005886">
    <property type="term" value="C:plasma membrane"/>
    <property type="evidence" value="ECO:0007669"/>
    <property type="project" value="UniProtKB-SubCell"/>
</dbReference>
<comment type="function">
    <text evidence="8">Gustatory receptor which mediates acceptance or avoidance behavior, depending on its substrates.</text>
</comment>
<evidence type="ECO:0000313" key="10">
    <source>
        <dbReference type="Proteomes" id="UP001107558"/>
    </source>
</evidence>
<protein>
    <recommendedName>
        <fullName evidence="8">Gustatory receptor</fullName>
    </recommendedName>
</protein>
<keyword evidence="3 8" id="KW-0812">Transmembrane</keyword>
<organism evidence="9 10">
    <name type="scientific">Polypedilum vanderplanki</name>
    <name type="common">Sleeping chironomid midge</name>
    <dbReference type="NCBI Taxonomy" id="319348"/>
    <lineage>
        <taxon>Eukaryota</taxon>
        <taxon>Metazoa</taxon>
        <taxon>Ecdysozoa</taxon>
        <taxon>Arthropoda</taxon>
        <taxon>Hexapoda</taxon>
        <taxon>Insecta</taxon>
        <taxon>Pterygota</taxon>
        <taxon>Neoptera</taxon>
        <taxon>Endopterygota</taxon>
        <taxon>Diptera</taxon>
        <taxon>Nematocera</taxon>
        <taxon>Chironomoidea</taxon>
        <taxon>Chironomidae</taxon>
        <taxon>Chironominae</taxon>
        <taxon>Polypedilum</taxon>
        <taxon>Polypedilum</taxon>
    </lineage>
</organism>
<dbReference type="EMBL" id="JADBJN010000001">
    <property type="protein sequence ID" value="KAG5684235.1"/>
    <property type="molecule type" value="Genomic_DNA"/>
</dbReference>
<name>A0A9J6CRN9_POLVA</name>
<keyword evidence="2 8" id="KW-1003">Cell membrane</keyword>
<dbReference type="GO" id="GO:0043025">
    <property type="term" value="C:neuronal cell body"/>
    <property type="evidence" value="ECO:0007669"/>
    <property type="project" value="TreeGrafter"/>
</dbReference>
<dbReference type="GO" id="GO:0050909">
    <property type="term" value="P:sensory perception of taste"/>
    <property type="evidence" value="ECO:0007669"/>
    <property type="project" value="InterPro"/>
</dbReference>
<dbReference type="Pfam" id="PF08395">
    <property type="entry name" value="7tm_7"/>
    <property type="match status" value="1"/>
</dbReference>
<feature type="transmembrane region" description="Helical" evidence="8">
    <location>
        <begin position="305"/>
        <end position="324"/>
    </location>
</feature>
<dbReference type="Proteomes" id="UP001107558">
    <property type="component" value="Chromosome 1"/>
</dbReference>
<feature type="transmembrane region" description="Helical" evidence="8">
    <location>
        <begin position="109"/>
        <end position="132"/>
    </location>
</feature>